<dbReference type="InterPro" id="IPR029058">
    <property type="entry name" value="AB_hydrolase_fold"/>
</dbReference>
<evidence type="ECO:0008006" key="4">
    <source>
        <dbReference type="Google" id="ProtNLM"/>
    </source>
</evidence>
<dbReference type="Gene3D" id="3.40.50.1820">
    <property type="entry name" value="alpha/beta hydrolase"/>
    <property type="match status" value="2"/>
</dbReference>
<reference evidence="2 3" key="1">
    <citation type="submission" date="2016-10" db="EMBL/GenBank/DDBJ databases">
        <title>Genome sequence of Streptomyces gilvigriseus MUSC 26.</title>
        <authorList>
            <person name="Lee L.-H."/>
            <person name="Ser H.-L."/>
        </authorList>
    </citation>
    <scope>NUCLEOTIDE SEQUENCE [LARGE SCALE GENOMIC DNA]</scope>
    <source>
        <strain evidence="2 3">MUSC 26</strain>
    </source>
</reference>
<dbReference type="OrthoDB" id="3531232at2"/>
<gene>
    <name evidence="2" type="ORF">BIV57_10665</name>
</gene>
<keyword evidence="3" id="KW-1185">Reference proteome</keyword>
<evidence type="ECO:0000313" key="3">
    <source>
        <dbReference type="Proteomes" id="UP000243342"/>
    </source>
</evidence>
<evidence type="ECO:0000313" key="2">
    <source>
        <dbReference type="EMBL" id="OIV37495.1"/>
    </source>
</evidence>
<dbReference type="EMBL" id="MLCF01000051">
    <property type="protein sequence ID" value="OIV37495.1"/>
    <property type="molecule type" value="Genomic_DNA"/>
</dbReference>
<dbReference type="RefSeq" id="WP_071656530.1">
    <property type="nucleotide sequence ID" value="NZ_MLCF01000051.1"/>
</dbReference>
<keyword evidence="1" id="KW-0732">Signal</keyword>
<dbReference type="AlphaFoldDB" id="A0A1J7BFN3"/>
<name>A0A1J7BFN3_9ACTN</name>
<evidence type="ECO:0000256" key="1">
    <source>
        <dbReference type="SAM" id="SignalP"/>
    </source>
</evidence>
<comment type="caution">
    <text evidence="2">The sequence shown here is derived from an EMBL/GenBank/DDBJ whole genome shotgun (WGS) entry which is preliminary data.</text>
</comment>
<dbReference type="Proteomes" id="UP000243342">
    <property type="component" value="Unassembled WGS sequence"/>
</dbReference>
<feature type="signal peptide" evidence="1">
    <location>
        <begin position="1"/>
        <end position="29"/>
    </location>
</feature>
<accession>A0A1J7BFN3</accession>
<proteinExistence type="predicted"/>
<sequence length="226" mass="23555">MTHRRRGRRLPALFLAALAVAGVAAPASAAPASAAPAPAVPLTTIGRGPRVVVLSNESDEDLTSWLPLAHALAARGYRAVLWNYTSGPDTTLELATVLDELRPTHARHIVLMGASVGAKTSIVTAARPSATPIDGVVSLSAEALLRPAYDVVAEARTLHHPVLLATSAQDPYGSADTAARLMAAVPDPDKRLVTVPGDAHGTALLDRPDGCAVLPAVLDFLRRHLH</sequence>
<dbReference type="SUPFAM" id="SSF53474">
    <property type="entry name" value="alpha/beta-Hydrolases"/>
    <property type="match status" value="1"/>
</dbReference>
<organism evidence="2 3">
    <name type="scientific">Mangrovactinospora gilvigrisea</name>
    <dbReference type="NCBI Taxonomy" id="1428644"/>
    <lineage>
        <taxon>Bacteria</taxon>
        <taxon>Bacillati</taxon>
        <taxon>Actinomycetota</taxon>
        <taxon>Actinomycetes</taxon>
        <taxon>Kitasatosporales</taxon>
        <taxon>Streptomycetaceae</taxon>
        <taxon>Mangrovactinospora</taxon>
    </lineage>
</organism>
<dbReference type="STRING" id="1428644.BIV57_10665"/>
<feature type="chain" id="PRO_5009643206" description="Alpha/beta hydrolase" evidence="1">
    <location>
        <begin position="30"/>
        <end position="226"/>
    </location>
</feature>
<protein>
    <recommendedName>
        <fullName evidence="4">Alpha/beta hydrolase</fullName>
    </recommendedName>
</protein>